<evidence type="ECO:0000313" key="3">
    <source>
        <dbReference type="EMBL" id="RWX74052.1"/>
    </source>
</evidence>
<comment type="caution">
    <text evidence="3">The sequence shown here is derived from an EMBL/GenBank/DDBJ whole genome shotgun (WGS) entry which is preliminary data.</text>
</comment>
<sequence>MEMVLITVEYGKEDRAEAEVLDCILPLDPDASVRRTGFGGILILETSLDTDRAAESIAGSLSRLVRSAIPVDQIVRSEISEIEEVAASRVRIGSKIAVRCRRRGSSLPSPKEVECIVGRRLKGIGCAVDLKNPDQIVRIEIIGEITAVSVRPPNRSVFKARSSRVQDS</sequence>
<organism evidence="3 4">
    <name type="scientific">Methanosuratincola subterraneus</name>
    <dbReference type="NCBI Taxonomy" id="2593994"/>
    <lineage>
        <taxon>Archaea</taxon>
        <taxon>Thermoproteota</taxon>
        <taxon>Methanosuratincolia</taxon>
        <taxon>Candidatus Methanomethylicales</taxon>
        <taxon>Candidatus Methanomethylicaceae</taxon>
        <taxon>Candidatus Methanosuratincola (ex Vanwonterghem et al. 2016)</taxon>
    </lineage>
</organism>
<dbReference type="GO" id="GO:0003723">
    <property type="term" value="F:RNA binding"/>
    <property type="evidence" value="ECO:0007669"/>
    <property type="project" value="UniProtKB-UniRule"/>
</dbReference>
<gene>
    <name evidence="3" type="ORF">Metus_0077</name>
</gene>
<dbReference type="SUPFAM" id="SSF143437">
    <property type="entry name" value="THUMP domain-like"/>
    <property type="match status" value="1"/>
</dbReference>
<feature type="domain" description="THUMP" evidence="2">
    <location>
        <begin position="53"/>
        <end position="152"/>
    </location>
</feature>
<dbReference type="Gene3D" id="3.30.2130.30">
    <property type="match status" value="1"/>
</dbReference>
<dbReference type="GO" id="GO:0008033">
    <property type="term" value="P:tRNA processing"/>
    <property type="evidence" value="ECO:0007669"/>
    <property type="project" value="UniProtKB-ARBA"/>
</dbReference>
<dbReference type="SMART" id="SM00981">
    <property type="entry name" value="THUMP"/>
    <property type="match status" value="1"/>
</dbReference>
<evidence type="ECO:0000259" key="2">
    <source>
        <dbReference type="PROSITE" id="PS51165"/>
    </source>
</evidence>
<accession>A0A444L8Z0</accession>
<dbReference type="AlphaFoldDB" id="A0A444L8Z0"/>
<dbReference type="PROSITE" id="PS51165">
    <property type="entry name" value="THUMP"/>
    <property type="match status" value="1"/>
</dbReference>
<evidence type="ECO:0000313" key="4">
    <source>
        <dbReference type="Proteomes" id="UP000288215"/>
    </source>
</evidence>
<proteinExistence type="predicted"/>
<dbReference type="EMBL" id="RXGA01000001">
    <property type="protein sequence ID" value="RWX74052.1"/>
    <property type="molecule type" value="Genomic_DNA"/>
</dbReference>
<protein>
    <recommendedName>
        <fullName evidence="2">THUMP domain-containing protein</fullName>
    </recommendedName>
</protein>
<dbReference type="Proteomes" id="UP000288215">
    <property type="component" value="Unassembled WGS sequence"/>
</dbReference>
<keyword evidence="1" id="KW-0694">RNA-binding</keyword>
<reference evidence="3 4" key="1">
    <citation type="submission" date="2018-12" db="EMBL/GenBank/DDBJ databases">
        <title>The complete genome of the methanogenic archaea of the candidate phylum Verstraetearchaeota, obtained from the metagenome of underground thermal water.</title>
        <authorList>
            <person name="Kadnikov V.V."/>
            <person name="Mardanov A.V."/>
            <person name="Beletsky A.V."/>
            <person name="Karnachuk O.V."/>
            <person name="Ravin N.V."/>
        </authorList>
    </citation>
    <scope>NUCLEOTIDE SEQUENCE [LARGE SCALE GENOMIC DNA]</scope>
    <source>
        <strain evidence="3">Ch88</strain>
    </source>
</reference>
<dbReference type="InterPro" id="IPR004114">
    <property type="entry name" value="THUMP_dom"/>
</dbReference>
<name>A0A444L8Z0_METS7</name>
<evidence type="ECO:0000256" key="1">
    <source>
        <dbReference type="PROSITE-ProRule" id="PRU00529"/>
    </source>
</evidence>
<dbReference type="Pfam" id="PF02926">
    <property type="entry name" value="THUMP"/>
    <property type="match status" value="1"/>
</dbReference>